<feature type="transmembrane region" description="Helical" evidence="2">
    <location>
        <begin position="168"/>
        <end position="185"/>
    </location>
</feature>
<dbReference type="AlphaFoldDB" id="A0A6J4V049"/>
<name>A0A6J4V049_9BACT</name>
<feature type="compositionally biased region" description="Gly residues" evidence="1">
    <location>
        <begin position="413"/>
        <end position="449"/>
    </location>
</feature>
<feature type="compositionally biased region" description="Low complexity" evidence="1">
    <location>
        <begin position="500"/>
        <end position="517"/>
    </location>
</feature>
<gene>
    <name evidence="3" type="ORF">AVDCRST_MAG73-4048</name>
</gene>
<evidence type="ECO:0000313" key="3">
    <source>
        <dbReference type="EMBL" id="CAA9564669.1"/>
    </source>
</evidence>
<evidence type="ECO:0000256" key="1">
    <source>
        <dbReference type="SAM" id="MobiDB-lite"/>
    </source>
</evidence>
<feature type="transmembrane region" description="Helical" evidence="2">
    <location>
        <begin position="78"/>
        <end position="100"/>
    </location>
</feature>
<keyword evidence="2" id="KW-0472">Membrane</keyword>
<keyword evidence="2" id="KW-0812">Transmembrane</keyword>
<dbReference type="EMBL" id="CADCWE010000262">
    <property type="protein sequence ID" value="CAA9564669.1"/>
    <property type="molecule type" value="Genomic_DNA"/>
</dbReference>
<feature type="region of interest" description="Disordered" evidence="1">
    <location>
        <begin position="400"/>
        <end position="517"/>
    </location>
</feature>
<proteinExistence type="predicted"/>
<keyword evidence="2" id="KW-1133">Transmembrane helix</keyword>
<reference evidence="3" key="1">
    <citation type="submission" date="2020-02" db="EMBL/GenBank/DDBJ databases">
        <authorList>
            <person name="Meier V. D."/>
        </authorList>
    </citation>
    <scope>NUCLEOTIDE SEQUENCE</scope>
    <source>
        <strain evidence="3">AVDCRST_MAG73</strain>
    </source>
</reference>
<evidence type="ECO:0000256" key="2">
    <source>
        <dbReference type="SAM" id="Phobius"/>
    </source>
</evidence>
<organism evidence="3">
    <name type="scientific">uncultured Thermomicrobiales bacterium</name>
    <dbReference type="NCBI Taxonomy" id="1645740"/>
    <lineage>
        <taxon>Bacteria</taxon>
        <taxon>Pseudomonadati</taxon>
        <taxon>Thermomicrobiota</taxon>
        <taxon>Thermomicrobia</taxon>
        <taxon>Thermomicrobiales</taxon>
        <taxon>environmental samples</taxon>
    </lineage>
</organism>
<protein>
    <submittedName>
        <fullName evidence="3">Uncharacterized protein</fullName>
    </submittedName>
</protein>
<feature type="region of interest" description="Disordered" evidence="1">
    <location>
        <begin position="1"/>
        <end position="22"/>
    </location>
</feature>
<sequence>MSSKPALGTLRRAAPGVAEPAPEPLPREVAALLRRARWRLRGDRALAGALLGIGVGLVAALIVALLARVRPLLLPDELRVWIAAAVGGGALLGLVAGAVWPAPAATVARRADRALGLRERLGTALELRLIPGGTSAAFVQGQLADTVAAARAARRVPRLGPEIERRPVFGLGGLALLAALAVWAPNPQDDRVRERRADAAAVEAAEAAVDGLAAEVAARTDLDPATKDALAARLADLAAALDPGAMTDEEATTEIAAAESDLRRLEDATVPQRAQALREAAPALQTSGATAEVGNALAAGDLPAAAAALAGLGEQAQSLSAKEQQALAAKLAELAAAQAGTDPGLPAALQAAAGAMAAGDSGAAAGALDQAAGAVSALAADQAAGQAAARAAGGLAAARQGLGESQQAQPPGQGAGQGQGEENGSGQGQGQGQGEGQGQGAGAGAGSGGSTARTNPGGQGGDAQPRLGEAGQAGSREEESVYAPAGNLGQTGAGDPDFVAGQEGQGQEQTGAQTGAGLATDATVPYAAVYGDYARQASRDLEQGVVPPPLQDYVRDYFSALEPAPDDAEEAGE</sequence>
<accession>A0A6J4V049</accession>
<feature type="transmembrane region" description="Helical" evidence="2">
    <location>
        <begin position="45"/>
        <end position="66"/>
    </location>
</feature>
<feature type="compositionally biased region" description="Low complexity" evidence="1">
    <location>
        <begin position="400"/>
        <end position="412"/>
    </location>
</feature>